<keyword evidence="1" id="KW-0496">Mitochondrion</keyword>
<proteinExistence type="predicted"/>
<dbReference type="AlphaFoldDB" id="A0A101M1Z7"/>
<organism evidence="1">
    <name type="scientific">Picea glauca</name>
    <name type="common">White spruce</name>
    <name type="synonym">Pinus glauca</name>
    <dbReference type="NCBI Taxonomy" id="3330"/>
    <lineage>
        <taxon>Eukaryota</taxon>
        <taxon>Viridiplantae</taxon>
        <taxon>Streptophyta</taxon>
        <taxon>Embryophyta</taxon>
        <taxon>Tracheophyta</taxon>
        <taxon>Spermatophyta</taxon>
        <taxon>Pinopsida</taxon>
        <taxon>Pinidae</taxon>
        <taxon>Conifers I</taxon>
        <taxon>Pinales</taxon>
        <taxon>Pinaceae</taxon>
        <taxon>Picea</taxon>
    </lineage>
</organism>
<geneLocation type="mitochondrion" evidence="1"/>
<evidence type="ECO:0000313" key="1">
    <source>
        <dbReference type="EMBL" id="KUM49576.1"/>
    </source>
</evidence>
<protein>
    <submittedName>
        <fullName evidence="1">Uncharacterized protein</fullName>
    </submittedName>
</protein>
<dbReference type="EMBL" id="LKAM01000002">
    <property type="protein sequence ID" value="KUM49576.1"/>
    <property type="molecule type" value="Genomic_DNA"/>
</dbReference>
<name>A0A101M1Z7_PICGL</name>
<comment type="caution">
    <text evidence="1">The sequence shown here is derived from an EMBL/GenBank/DDBJ whole genome shotgun (WGS) entry which is preliminary data.</text>
</comment>
<reference evidence="1" key="1">
    <citation type="journal article" date="2015" name="Genome Biol. Evol.">
        <title>Organellar Genomes of White Spruce (Picea glauca): Assembly and Annotation.</title>
        <authorList>
            <person name="Jackman S.D."/>
            <person name="Warren R.L."/>
            <person name="Gibb E.A."/>
            <person name="Vandervalk B.P."/>
            <person name="Mohamadi H."/>
            <person name="Chu J."/>
            <person name="Raymond A."/>
            <person name="Pleasance S."/>
            <person name="Coope R."/>
            <person name="Wildung M.R."/>
            <person name="Ritland C.E."/>
            <person name="Bousquet J."/>
            <person name="Jones S.J."/>
            <person name="Bohlmann J."/>
            <person name="Birol I."/>
        </authorList>
    </citation>
    <scope>NUCLEOTIDE SEQUENCE [LARGE SCALE GENOMIC DNA]</scope>
    <source>
        <tissue evidence="1">Flushing bud</tissue>
    </source>
</reference>
<sequence length="56" mass="6610">MCHVGRKWCESSMVNSVYVVVWRKVSYVIRLGRNCCISTWIAIKRQIHNTNLSNIR</sequence>
<accession>A0A101M1Z7</accession>
<gene>
    <name evidence="1" type="ORF">ABT39_MTgene2801</name>
</gene>